<protein>
    <submittedName>
        <fullName evidence="1">Uncharacterized protein</fullName>
    </submittedName>
</protein>
<accession>F3QY08</accession>
<keyword evidence="2" id="KW-1185">Reference proteome</keyword>
<proteinExistence type="predicted"/>
<organism evidence="1 2">
    <name type="scientific">Paraprevotella xylaniphila YIT 11841</name>
    <dbReference type="NCBI Taxonomy" id="762982"/>
    <lineage>
        <taxon>Bacteria</taxon>
        <taxon>Pseudomonadati</taxon>
        <taxon>Bacteroidota</taxon>
        <taxon>Bacteroidia</taxon>
        <taxon>Bacteroidales</taxon>
        <taxon>Prevotellaceae</taxon>
        <taxon>Paraprevotella</taxon>
    </lineage>
</organism>
<evidence type="ECO:0000313" key="1">
    <source>
        <dbReference type="EMBL" id="EGG50654.1"/>
    </source>
</evidence>
<dbReference type="EMBL" id="AFBR01000092">
    <property type="protein sequence ID" value="EGG50654.1"/>
    <property type="molecule type" value="Genomic_DNA"/>
</dbReference>
<dbReference type="STRING" id="762982.HMPREF9442_03098"/>
<comment type="caution">
    <text evidence="1">The sequence shown here is derived from an EMBL/GenBank/DDBJ whole genome shotgun (WGS) entry which is preliminary data.</text>
</comment>
<evidence type="ECO:0000313" key="2">
    <source>
        <dbReference type="Proteomes" id="UP000005546"/>
    </source>
</evidence>
<gene>
    <name evidence="1" type="ORF">HMPREF9442_03098</name>
</gene>
<sequence>MHARTFIPPQSIKLSNCQTSRCRIAPFGHKGRHERENAILAEREECTTPTVCLLPLTFCPSGCQSVRTGKRHSSTRQGISMTSCFPFFVLRKPPISIQKGILHMFVCRFHPVRTPSCVVFRKVLRRKKVFFQPNEK</sequence>
<name>F3QY08_9BACT</name>
<reference evidence="1 2" key="1">
    <citation type="submission" date="2011-02" db="EMBL/GenBank/DDBJ databases">
        <authorList>
            <person name="Weinstock G."/>
            <person name="Sodergren E."/>
            <person name="Clifton S."/>
            <person name="Fulton L."/>
            <person name="Fulton B."/>
            <person name="Courtney L."/>
            <person name="Fronick C."/>
            <person name="Harrison M."/>
            <person name="Strong C."/>
            <person name="Farmer C."/>
            <person name="Delahaunty K."/>
            <person name="Markovic C."/>
            <person name="Hall O."/>
            <person name="Minx P."/>
            <person name="Tomlinson C."/>
            <person name="Mitreva M."/>
            <person name="Hou S."/>
            <person name="Chen J."/>
            <person name="Wollam A."/>
            <person name="Pepin K.H."/>
            <person name="Johnson M."/>
            <person name="Bhonagiri V."/>
            <person name="Zhang X."/>
            <person name="Suruliraj S."/>
            <person name="Warren W."/>
            <person name="Chinwalla A."/>
            <person name="Mardis E.R."/>
            <person name="Wilson R.K."/>
        </authorList>
    </citation>
    <scope>NUCLEOTIDE SEQUENCE [LARGE SCALE GENOMIC DNA]</scope>
    <source>
        <strain evidence="1 2">YIT 11841</strain>
    </source>
</reference>
<dbReference type="AlphaFoldDB" id="F3QY08"/>
<dbReference type="HOGENOM" id="CLU_1873439_0_0_10"/>
<dbReference type="Proteomes" id="UP000005546">
    <property type="component" value="Unassembled WGS sequence"/>
</dbReference>